<keyword evidence="1" id="KW-0812">Transmembrane</keyword>
<keyword evidence="1" id="KW-1133">Transmembrane helix</keyword>
<organism evidence="2 3">
    <name type="scientific">Marseilla massiliensis</name>
    <dbReference type="NCBI Taxonomy" id="1841864"/>
    <lineage>
        <taxon>Bacteria</taxon>
        <taxon>Pseudomonadati</taxon>
        <taxon>Bacteroidota</taxon>
        <taxon>Bacteroidia</taxon>
        <taxon>Bacteroidales</taxon>
        <taxon>Prevotellaceae</taxon>
        <taxon>Marseilla</taxon>
    </lineage>
</organism>
<evidence type="ECO:0000313" key="2">
    <source>
        <dbReference type="EMBL" id="MBM6661648.1"/>
    </source>
</evidence>
<name>A0A938WMQ2_9BACT</name>
<protein>
    <submittedName>
        <fullName evidence="2">Uncharacterized protein</fullName>
    </submittedName>
</protein>
<dbReference type="AlphaFoldDB" id="A0A938WMQ2"/>
<keyword evidence="1" id="KW-0472">Membrane</keyword>
<accession>A0A938WMQ2</accession>
<comment type="caution">
    <text evidence="2">The sequence shown here is derived from an EMBL/GenBank/DDBJ whole genome shotgun (WGS) entry which is preliminary data.</text>
</comment>
<evidence type="ECO:0000313" key="3">
    <source>
        <dbReference type="Proteomes" id="UP000764045"/>
    </source>
</evidence>
<gene>
    <name evidence="2" type="ORF">H6B30_07775</name>
</gene>
<reference evidence="2 3" key="1">
    <citation type="journal article" date="2021" name="Sci. Rep.">
        <title>The distribution of antibiotic resistance genes in chicken gut microbiota commensals.</title>
        <authorList>
            <person name="Juricova H."/>
            <person name="Matiasovicova J."/>
            <person name="Kubasova T."/>
            <person name="Cejkova D."/>
            <person name="Rychlik I."/>
        </authorList>
    </citation>
    <scope>NUCLEOTIDE SEQUENCE [LARGE SCALE GENOMIC DNA]</scope>
    <source>
        <strain evidence="2 3">An819</strain>
    </source>
</reference>
<feature type="transmembrane region" description="Helical" evidence="1">
    <location>
        <begin position="12"/>
        <end position="40"/>
    </location>
</feature>
<dbReference type="Proteomes" id="UP000764045">
    <property type="component" value="Unassembled WGS sequence"/>
</dbReference>
<sequence>MKKTTLRRSVFFWALTNSFISSSSGIISMVISAVIFLGLLSPGFSMQIS</sequence>
<dbReference type="RefSeq" id="WP_205109298.1">
    <property type="nucleotide sequence ID" value="NZ_JACJJL010000011.1"/>
</dbReference>
<dbReference type="EMBL" id="JACJJL010000011">
    <property type="protein sequence ID" value="MBM6661648.1"/>
    <property type="molecule type" value="Genomic_DNA"/>
</dbReference>
<evidence type="ECO:0000256" key="1">
    <source>
        <dbReference type="SAM" id="Phobius"/>
    </source>
</evidence>
<keyword evidence="3" id="KW-1185">Reference proteome</keyword>
<proteinExistence type="predicted"/>